<dbReference type="GO" id="GO:0005783">
    <property type="term" value="C:endoplasmic reticulum"/>
    <property type="evidence" value="ECO:0007669"/>
    <property type="project" value="UniProtKB-ARBA"/>
</dbReference>
<sequence length="225" mass="26456">MNPAAQKKTRDRDSSPLSILLFSLIGATATTVAVFRLRRAINHFYNQVRSNSSSSWNTTGSSTRGSFREESWNRFNRRMQDEYEEEMERVERIRRMQSVFNRARSKQNKEYESWRESGPGPYQHFQRDDWYWKSDPSYKNHGTNYRSTMKDTGNYAMSHHYSVLGLDRARVEPYSDAEIKTAFRAKAMEFHPDQNQGNKEQAEAKFKEVMASYEAIKLERKNGSC</sequence>
<accession>A0AB40APD2</accession>
<dbReference type="CDD" id="cd06257">
    <property type="entry name" value="DnaJ"/>
    <property type="match status" value="1"/>
</dbReference>
<gene>
    <name evidence="4" type="primary">LOC120252779</name>
</gene>
<protein>
    <submittedName>
        <fullName evidence="4">Uncharacterized protein LOC120252779</fullName>
    </submittedName>
</protein>
<dbReference type="Pfam" id="PF00226">
    <property type="entry name" value="DnaJ"/>
    <property type="match status" value="1"/>
</dbReference>
<keyword evidence="1" id="KW-0812">Transmembrane</keyword>
<dbReference type="PANTHER" id="PTHR45000:SF5">
    <property type="entry name" value="CHAPERONE DNAJ-DOMAIN SUPERFAMILY PROTEIN"/>
    <property type="match status" value="1"/>
</dbReference>
<dbReference type="InterPro" id="IPR001623">
    <property type="entry name" value="DnaJ_domain"/>
</dbReference>
<keyword evidence="1" id="KW-1133">Transmembrane helix</keyword>
<reference evidence="4" key="1">
    <citation type="submission" date="2025-08" db="UniProtKB">
        <authorList>
            <consortium name="RefSeq"/>
        </authorList>
    </citation>
    <scope>IDENTIFICATION</scope>
</reference>
<dbReference type="Proteomes" id="UP001515500">
    <property type="component" value="Chromosome 24"/>
</dbReference>
<evidence type="ECO:0000313" key="3">
    <source>
        <dbReference type="Proteomes" id="UP001515500"/>
    </source>
</evidence>
<feature type="domain" description="J" evidence="2">
    <location>
        <begin position="159"/>
        <end position="221"/>
    </location>
</feature>
<dbReference type="PRINTS" id="PR00625">
    <property type="entry name" value="JDOMAIN"/>
</dbReference>
<dbReference type="AlphaFoldDB" id="A0AB40APD2"/>
<proteinExistence type="predicted"/>
<keyword evidence="3" id="KW-1185">Reference proteome</keyword>
<dbReference type="RefSeq" id="XP_039116870.1">
    <property type="nucleotide sequence ID" value="XM_039260936.1"/>
</dbReference>
<evidence type="ECO:0000259" key="2">
    <source>
        <dbReference type="PROSITE" id="PS50076"/>
    </source>
</evidence>
<name>A0AB40APD2_DIOCR</name>
<keyword evidence="1" id="KW-0472">Membrane</keyword>
<dbReference type="PANTHER" id="PTHR45000">
    <property type="entry name" value="CHAPERONE DNAJ-DOMAIN SUPERFAMILY PROTEIN"/>
    <property type="match status" value="1"/>
</dbReference>
<dbReference type="SMART" id="SM00271">
    <property type="entry name" value="DnaJ"/>
    <property type="match status" value="1"/>
</dbReference>
<dbReference type="Gene3D" id="1.10.287.110">
    <property type="entry name" value="DnaJ domain"/>
    <property type="match status" value="1"/>
</dbReference>
<feature type="transmembrane region" description="Helical" evidence="1">
    <location>
        <begin position="17"/>
        <end position="37"/>
    </location>
</feature>
<dbReference type="InterPro" id="IPR036869">
    <property type="entry name" value="J_dom_sf"/>
</dbReference>
<organism evidence="3 4">
    <name type="scientific">Dioscorea cayennensis subsp. rotundata</name>
    <name type="common">White Guinea yam</name>
    <name type="synonym">Dioscorea rotundata</name>
    <dbReference type="NCBI Taxonomy" id="55577"/>
    <lineage>
        <taxon>Eukaryota</taxon>
        <taxon>Viridiplantae</taxon>
        <taxon>Streptophyta</taxon>
        <taxon>Embryophyta</taxon>
        <taxon>Tracheophyta</taxon>
        <taxon>Spermatophyta</taxon>
        <taxon>Magnoliopsida</taxon>
        <taxon>Liliopsida</taxon>
        <taxon>Dioscoreales</taxon>
        <taxon>Dioscoreaceae</taxon>
        <taxon>Dioscorea</taxon>
    </lineage>
</organism>
<dbReference type="SUPFAM" id="SSF46565">
    <property type="entry name" value="Chaperone J-domain"/>
    <property type="match status" value="1"/>
</dbReference>
<evidence type="ECO:0000256" key="1">
    <source>
        <dbReference type="SAM" id="Phobius"/>
    </source>
</evidence>
<dbReference type="GeneID" id="120252779"/>
<evidence type="ECO:0000313" key="4">
    <source>
        <dbReference type="RefSeq" id="XP_039116870.1"/>
    </source>
</evidence>
<dbReference type="PROSITE" id="PS50076">
    <property type="entry name" value="DNAJ_2"/>
    <property type="match status" value="1"/>
</dbReference>